<dbReference type="EMBL" id="FNOP01000005">
    <property type="protein sequence ID" value="SDW73833.1"/>
    <property type="molecule type" value="Genomic_DNA"/>
</dbReference>
<dbReference type="GO" id="GO:0016646">
    <property type="term" value="F:oxidoreductase activity, acting on the CH-NH group of donors, NAD or NADP as acceptor"/>
    <property type="evidence" value="ECO:0007669"/>
    <property type="project" value="UniProtKB-ARBA"/>
</dbReference>
<comment type="caution">
    <text evidence="5">The sequence shown here is derived from an EMBL/GenBank/DDBJ whole genome shotgun (WGS) entry which is preliminary data.</text>
</comment>
<gene>
    <name evidence="5" type="ORF">SAMN05216495_10550</name>
</gene>
<dbReference type="Proteomes" id="UP000182379">
    <property type="component" value="Unassembled WGS sequence"/>
</dbReference>
<reference evidence="5 6" key="1">
    <citation type="submission" date="2016-10" db="EMBL/GenBank/DDBJ databases">
        <authorList>
            <person name="Varghese N."/>
            <person name="Submissions S."/>
        </authorList>
    </citation>
    <scope>NUCLEOTIDE SEQUENCE [LARGE SCALE GENOMIC DNA]</scope>
    <source>
        <strain evidence="5 6">WCC6</strain>
    </source>
</reference>
<dbReference type="InterPro" id="IPR002563">
    <property type="entry name" value="Flavin_Rdtase-like_dom"/>
</dbReference>
<evidence type="ECO:0000256" key="2">
    <source>
        <dbReference type="ARBA" id="ARBA00022630"/>
    </source>
</evidence>
<name>A0A1H2VZS5_ACIFE</name>
<evidence type="ECO:0000256" key="1">
    <source>
        <dbReference type="ARBA" id="ARBA00001917"/>
    </source>
</evidence>
<dbReference type="GO" id="GO:0010181">
    <property type="term" value="F:FMN binding"/>
    <property type="evidence" value="ECO:0007669"/>
    <property type="project" value="InterPro"/>
</dbReference>
<evidence type="ECO:0000313" key="5">
    <source>
        <dbReference type="EMBL" id="SDW73833.1"/>
    </source>
</evidence>
<evidence type="ECO:0000313" key="6">
    <source>
        <dbReference type="Proteomes" id="UP000182379"/>
    </source>
</evidence>
<dbReference type="PANTHER" id="PTHR43567:SF1">
    <property type="entry name" value="FLAVOREDOXIN"/>
    <property type="match status" value="1"/>
</dbReference>
<dbReference type="Gene3D" id="2.30.110.10">
    <property type="entry name" value="Electron Transport, Fmn-binding Protein, Chain A"/>
    <property type="match status" value="1"/>
</dbReference>
<evidence type="ECO:0000259" key="4">
    <source>
        <dbReference type="SMART" id="SM00903"/>
    </source>
</evidence>
<dbReference type="SUPFAM" id="SSF50475">
    <property type="entry name" value="FMN-binding split barrel"/>
    <property type="match status" value="1"/>
</dbReference>
<dbReference type="Pfam" id="PF01613">
    <property type="entry name" value="Flavin_Reduct"/>
    <property type="match status" value="1"/>
</dbReference>
<sequence length="188" mass="21264">MQKDIGAVMGLYPTPVTIVGTVAEGRVNWLPVAHVGVVEHTRFLISVDKAHEFSVRGIETNGTVSVSLVNRDILAAADYCGLHKGAQEDKSQVFPHHFDEVEGAPIPDNAPLVMTCRVIRKVEVGQFNNYILEPVHTYVEERYLNERNKPDYAKMRPILFEFRNALYLETGDVAGRCWQIGREFQVRR</sequence>
<accession>A0A1H2VZS5</accession>
<dbReference type="PANTHER" id="PTHR43567">
    <property type="entry name" value="FLAVOREDOXIN-RELATED-RELATED"/>
    <property type="match status" value="1"/>
</dbReference>
<dbReference type="SMART" id="SM00903">
    <property type="entry name" value="Flavin_Reduct"/>
    <property type="match status" value="1"/>
</dbReference>
<dbReference type="InterPro" id="IPR052174">
    <property type="entry name" value="Flavoredoxin"/>
</dbReference>
<proteinExistence type="inferred from homology"/>
<keyword evidence="2" id="KW-0285">Flavoprotein</keyword>
<dbReference type="RefSeq" id="WP_012937494.1">
    <property type="nucleotide sequence ID" value="NZ_CAMEFB010000005.1"/>
</dbReference>
<comment type="similarity">
    <text evidence="3">Belongs to the flavoredoxin family.</text>
</comment>
<protein>
    <submittedName>
        <fullName evidence="5">NADH-FMN oxidoreductase RutF, flavin reductase (DIM6/NTAB) family</fullName>
    </submittedName>
</protein>
<evidence type="ECO:0000256" key="3">
    <source>
        <dbReference type="ARBA" id="ARBA00038054"/>
    </source>
</evidence>
<organism evidence="5 6">
    <name type="scientific">Acidaminococcus fermentans</name>
    <dbReference type="NCBI Taxonomy" id="905"/>
    <lineage>
        <taxon>Bacteria</taxon>
        <taxon>Bacillati</taxon>
        <taxon>Bacillota</taxon>
        <taxon>Negativicutes</taxon>
        <taxon>Acidaminococcales</taxon>
        <taxon>Acidaminococcaceae</taxon>
        <taxon>Acidaminococcus</taxon>
    </lineage>
</organism>
<feature type="domain" description="Flavin reductase like" evidence="4">
    <location>
        <begin position="9"/>
        <end position="145"/>
    </location>
</feature>
<dbReference type="AlphaFoldDB" id="A0A1H2VZS5"/>
<dbReference type="GeneID" id="78333845"/>
<dbReference type="OMA" id="NFMAVGW"/>
<dbReference type="InterPro" id="IPR012349">
    <property type="entry name" value="Split_barrel_FMN-bd"/>
</dbReference>
<comment type="cofactor">
    <cofactor evidence="1">
        <name>FMN</name>
        <dbReference type="ChEBI" id="CHEBI:58210"/>
    </cofactor>
</comment>